<comment type="caution">
    <text evidence="1">The sequence shown here is derived from an EMBL/GenBank/DDBJ whole genome shotgun (WGS) entry which is preliminary data.</text>
</comment>
<name>A0A8J6PBQ0_9GAMM</name>
<sequence length="119" mass="13499">MDAFDQLRKIFSALSGDDRNALLRYATFLHHDGDGVKSGEVVEAAAKENPQGLLRPKNERVVMAIRRLSETYPMLNHDKLLKQSADLMSAHLVSGREAAEVIDELEEIFQSHYQIYIDE</sequence>
<dbReference type="AlphaFoldDB" id="A0A8J6PBQ0"/>
<protein>
    <recommendedName>
        <fullName evidence="3">Crp/Fnr family transcriptional regulator</fullName>
    </recommendedName>
</protein>
<accession>A0A8J6PBQ0</accession>
<dbReference type="Proteomes" id="UP000654401">
    <property type="component" value="Unassembled WGS sequence"/>
</dbReference>
<evidence type="ECO:0000313" key="1">
    <source>
        <dbReference type="EMBL" id="MBC8520221.1"/>
    </source>
</evidence>
<evidence type="ECO:0008006" key="3">
    <source>
        <dbReference type="Google" id="ProtNLM"/>
    </source>
</evidence>
<gene>
    <name evidence="1" type="ORF">H8D24_07435</name>
</gene>
<evidence type="ECO:0000313" key="2">
    <source>
        <dbReference type="Proteomes" id="UP000654401"/>
    </source>
</evidence>
<organism evidence="1 2">
    <name type="scientific">Candidatus Thiopontia autotrophica</name>
    <dbReference type="NCBI Taxonomy" id="2841688"/>
    <lineage>
        <taxon>Bacteria</taxon>
        <taxon>Pseudomonadati</taxon>
        <taxon>Pseudomonadota</taxon>
        <taxon>Gammaproteobacteria</taxon>
        <taxon>Candidatus Thiopontia</taxon>
    </lineage>
</organism>
<proteinExistence type="predicted"/>
<reference evidence="1 2" key="1">
    <citation type="submission" date="2020-08" db="EMBL/GenBank/DDBJ databases">
        <title>Bridging the membrane lipid divide: bacteria of the FCB group superphylum have the potential to synthesize archaeal ether lipids.</title>
        <authorList>
            <person name="Villanueva L."/>
            <person name="Von Meijenfeldt F.A.B."/>
            <person name="Westbye A.B."/>
            <person name="Yadav S."/>
            <person name="Hopmans E.C."/>
            <person name="Dutilh B.E."/>
            <person name="Sinninghe Damste J.S."/>
        </authorList>
    </citation>
    <scope>NUCLEOTIDE SEQUENCE [LARGE SCALE GENOMIC DNA]</scope>
    <source>
        <strain evidence="1">NIOZ-UU100</strain>
    </source>
</reference>
<dbReference type="EMBL" id="JACNFK010000034">
    <property type="protein sequence ID" value="MBC8520221.1"/>
    <property type="molecule type" value="Genomic_DNA"/>
</dbReference>